<organism evidence="1 2">
    <name type="scientific">Lichtheimia ornata</name>
    <dbReference type="NCBI Taxonomy" id="688661"/>
    <lineage>
        <taxon>Eukaryota</taxon>
        <taxon>Fungi</taxon>
        <taxon>Fungi incertae sedis</taxon>
        <taxon>Mucoromycota</taxon>
        <taxon>Mucoromycotina</taxon>
        <taxon>Mucoromycetes</taxon>
        <taxon>Mucorales</taxon>
        <taxon>Lichtheimiaceae</taxon>
        <taxon>Lichtheimia</taxon>
    </lineage>
</organism>
<evidence type="ECO:0000313" key="2">
    <source>
        <dbReference type="Proteomes" id="UP001234581"/>
    </source>
</evidence>
<proteinExistence type="predicted"/>
<evidence type="ECO:0000313" key="1">
    <source>
        <dbReference type="EMBL" id="KAJ8652815.1"/>
    </source>
</evidence>
<dbReference type="EMBL" id="JARTCD010000093">
    <property type="protein sequence ID" value="KAJ8652815.1"/>
    <property type="molecule type" value="Genomic_DNA"/>
</dbReference>
<keyword evidence="2" id="KW-1185">Reference proteome</keyword>
<accession>A0AAD7UUR1</accession>
<dbReference type="Proteomes" id="UP001234581">
    <property type="component" value="Unassembled WGS sequence"/>
</dbReference>
<protein>
    <submittedName>
        <fullName evidence="1">Uncharacterized protein</fullName>
    </submittedName>
</protein>
<dbReference type="GeneID" id="83218954"/>
<sequence>MFLKLFGLRMATRQRWGEMSKANLFKSVERTETEDSSNGFKGVWHKASLALRIDDIGMLPARRIDVRHHKASSKWMMRASRLPRCIYTTRLDDGVYVMDQRTVINNYRRWIYYIDMGYLVINIDGG</sequence>
<reference evidence="1 2" key="1">
    <citation type="submission" date="2023-03" db="EMBL/GenBank/DDBJ databases">
        <title>Genome sequence of Lichtheimia ornata CBS 291.66.</title>
        <authorList>
            <person name="Mohabir J.T."/>
            <person name="Shea T.P."/>
            <person name="Kurbessoian T."/>
            <person name="Berby B."/>
            <person name="Fontaine J."/>
            <person name="Livny J."/>
            <person name="Gnirke A."/>
            <person name="Stajich J.E."/>
            <person name="Cuomo C.A."/>
        </authorList>
    </citation>
    <scope>NUCLEOTIDE SEQUENCE [LARGE SCALE GENOMIC DNA]</scope>
    <source>
        <strain evidence="1">CBS 291.66</strain>
    </source>
</reference>
<name>A0AAD7UUR1_9FUNG</name>
<gene>
    <name evidence="1" type="ORF">O0I10_011554</name>
</gene>
<dbReference type="RefSeq" id="XP_058337729.1">
    <property type="nucleotide sequence ID" value="XM_058491519.1"/>
</dbReference>
<dbReference type="AlphaFoldDB" id="A0AAD7UUR1"/>
<comment type="caution">
    <text evidence="1">The sequence shown here is derived from an EMBL/GenBank/DDBJ whole genome shotgun (WGS) entry which is preliminary data.</text>
</comment>